<protein>
    <submittedName>
        <fullName evidence="3">Amidase</fullName>
    </submittedName>
</protein>
<evidence type="ECO:0000313" key="4">
    <source>
        <dbReference type="Proteomes" id="UP000188879"/>
    </source>
</evidence>
<dbReference type="Pfam" id="PF01425">
    <property type="entry name" value="Amidase"/>
    <property type="match status" value="1"/>
</dbReference>
<accession>A0A1V2H7D2</accession>
<dbReference type="PANTHER" id="PTHR11895:SF7">
    <property type="entry name" value="GLUTAMYL-TRNA(GLN) AMIDOTRANSFERASE SUBUNIT A, MITOCHONDRIAL"/>
    <property type="match status" value="1"/>
</dbReference>
<dbReference type="AlphaFoldDB" id="A0A1V2H7D2"/>
<dbReference type="PANTHER" id="PTHR11895">
    <property type="entry name" value="TRANSAMIDASE"/>
    <property type="match status" value="1"/>
</dbReference>
<dbReference type="EMBL" id="MLCO01000021">
    <property type="protein sequence ID" value="ONG58154.1"/>
    <property type="molecule type" value="Genomic_DNA"/>
</dbReference>
<sequence>MTELFRLSATALLQAYRAGSLSPVEATRACLDRIAALDPVLNAFCLVDEASALAAARESEARWRRGAPCGALDGVPASVKDLFLTRGWPTMKGSKTVSREQDVSVDAPPVARLRQAGAVLLGKTTTTEFGHKGVSDSPLTGITRNPWNPGMTTGGSSCGAGAAAAAAMGPLHLGSDGGGSIRIPASFCGVFGIKPGYGRVPAAPQGFAGSLPGAGPLTRTVRDAALMLQVIAGDDARDWMALPEPGLDLLSGLEAGVTGQRIAFARTISGAPVDPEVAAAVEAAARRFAELGAIVEEVELDLPDAADIYYRILSVTLASAVAPLTAEQREMVDPGLLIIADDGTRLSALDYARALHVARGELGARMRALHQKHPLLLLPSMPGTAFPVGLDFPNDRGGEWRADWTPFTFPFNLTAQPAASIPCGLSSAGLPIGLQVVGPQRAEAAVLAAARAYEASCDWQIPAFDGF</sequence>
<dbReference type="InterPro" id="IPR000120">
    <property type="entry name" value="Amidase"/>
</dbReference>
<dbReference type="SUPFAM" id="SSF75304">
    <property type="entry name" value="Amidase signature (AS) enzymes"/>
    <property type="match status" value="1"/>
</dbReference>
<dbReference type="OrthoDB" id="9811471at2"/>
<dbReference type="InterPro" id="IPR023631">
    <property type="entry name" value="Amidase_dom"/>
</dbReference>
<dbReference type="RefSeq" id="WP_076955981.1">
    <property type="nucleotide sequence ID" value="NZ_MLCO01000021.1"/>
</dbReference>
<dbReference type="Gene3D" id="3.90.1300.10">
    <property type="entry name" value="Amidase signature (AS) domain"/>
    <property type="match status" value="1"/>
</dbReference>
<dbReference type="Proteomes" id="UP000188879">
    <property type="component" value="Unassembled WGS sequence"/>
</dbReference>
<evidence type="ECO:0000259" key="2">
    <source>
        <dbReference type="Pfam" id="PF01425"/>
    </source>
</evidence>
<dbReference type="GO" id="GO:0003824">
    <property type="term" value="F:catalytic activity"/>
    <property type="evidence" value="ECO:0007669"/>
    <property type="project" value="InterPro"/>
</dbReference>
<reference evidence="3 4" key="1">
    <citation type="submission" date="2016-10" db="EMBL/GenBank/DDBJ databases">
        <title>Draft Genome sequence of Roseomonas sp. strain M3.</title>
        <authorList>
            <person name="Subhash Y."/>
            <person name="Lee S."/>
        </authorList>
    </citation>
    <scope>NUCLEOTIDE SEQUENCE [LARGE SCALE GENOMIC DNA]</scope>
    <source>
        <strain evidence="3 4">M3</strain>
    </source>
</reference>
<organism evidence="3 4">
    <name type="scientific">Teichococcus deserti</name>
    <dbReference type="NCBI Taxonomy" id="1817963"/>
    <lineage>
        <taxon>Bacteria</taxon>
        <taxon>Pseudomonadati</taxon>
        <taxon>Pseudomonadota</taxon>
        <taxon>Alphaproteobacteria</taxon>
        <taxon>Acetobacterales</taxon>
        <taxon>Roseomonadaceae</taxon>
        <taxon>Roseomonas</taxon>
    </lineage>
</organism>
<keyword evidence="4" id="KW-1185">Reference proteome</keyword>
<dbReference type="NCBIfam" id="NF004815">
    <property type="entry name" value="PRK06169.1"/>
    <property type="match status" value="1"/>
</dbReference>
<comment type="similarity">
    <text evidence="1">Belongs to the amidase family.</text>
</comment>
<dbReference type="InterPro" id="IPR036928">
    <property type="entry name" value="AS_sf"/>
</dbReference>
<evidence type="ECO:0000256" key="1">
    <source>
        <dbReference type="ARBA" id="ARBA00009199"/>
    </source>
</evidence>
<evidence type="ECO:0000313" key="3">
    <source>
        <dbReference type="EMBL" id="ONG58154.1"/>
    </source>
</evidence>
<name>A0A1V2H7D2_9PROT</name>
<proteinExistence type="inferred from homology"/>
<gene>
    <name evidence="3" type="ORF">BKE38_03435</name>
</gene>
<comment type="caution">
    <text evidence="3">The sequence shown here is derived from an EMBL/GenBank/DDBJ whole genome shotgun (WGS) entry which is preliminary data.</text>
</comment>
<feature type="domain" description="Amidase" evidence="2">
    <location>
        <begin position="25"/>
        <end position="447"/>
    </location>
</feature>